<organism evidence="2 3">
    <name type="scientific">Pseudosulfitobacter pseudonitzschiae</name>
    <dbReference type="NCBI Taxonomy" id="1402135"/>
    <lineage>
        <taxon>Bacteria</taxon>
        <taxon>Pseudomonadati</taxon>
        <taxon>Pseudomonadota</taxon>
        <taxon>Alphaproteobacteria</taxon>
        <taxon>Rhodobacterales</taxon>
        <taxon>Roseobacteraceae</taxon>
        <taxon>Pseudosulfitobacter</taxon>
    </lineage>
</organism>
<dbReference type="Proteomes" id="UP000809337">
    <property type="component" value="Unassembled WGS sequence"/>
</dbReference>
<keyword evidence="1" id="KW-0812">Transmembrane</keyword>
<feature type="transmembrane region" description="Helical" evidence="1">
    <location>
        <begin position="21"/>
        <end position="42"/>
    </location>
</feature>
<proteinExistence type="predicted"/>
<feature type="transmembrane region" description="Helical" evidence="1">
    <location>
        <begin position="48"/>
        <end position="73"/>
    </location>
</feature>
<evidence type="ECO:0000256" key="1">
    <source>
        <dbReference type="SAM" id="Phobius"/>
    </source>
</evidence>
<reference evidence="2" key="1">
    <citation type="submission" date="2021-01" db="EMBL/GenBank/DDBJ databases">
        <title>Diatom-associated Roseobacters Show Island Model of Population Structure.</title>
        <authorList>
            <person name="Qu L."/>
            <person name="Feng X."/>
            <person name="Chen Y."/>
            <person name="Li L."/>
            <person name="Wang X."/>
            <person name="Hu Z."/>
            <person name="Wang H."/>
            <person name="Luo H."/>
        </authorList>
    </citation>
    <scope>NUCLEOTIDE SEQUENCE</scope>
    <source>
        <strain evidence="2">SM26-45</strain>
    </source>
</reference>
<sequence>MAEMVQGGETMIPTLAGRIQTRLLLFVLLGIPLTALFSWLWLPLYWDLIFSFLLTVLATVTGFGLLMDVVYIGLQKLRWDRDWPFAYQFFFSIVEFAVVLWAARAGLIPWLPADALAGTEGLIMASSHFATVFIPSFLALLGPISVFFIRWRFKAGQLGKL</sequence>
<feature type="transmembrane region" description="Helical" evidence="1">
    <location>
        <begin position="85"/>
        <end position="103"/>
    </location>
</feature>
<dbReference type="AlphaFoldDB" id="A0A9Q2NYS5"/>
<name>A0A9Q2NYS5_9RHOB</name>
<gene>
    <name evidence="2" type="ORF">JQX14_02800</name>
</gene>
<feature type="transmembrane region" description="Helical" evidence="1">
    <location>
        <begin position="123"/>
        <end position="149"/>
    </location>
</feature>
<evidence type="ECO:0000313" key="2">
    <source>
        <dbReference type="EMBL" id="MBM2353452.1"/>
    </source>
</evidence>
<evidence type="ECO:0000313" key="3">
    <source>
        <dbReference type="Proteomes" id="UP000809337"/>
    </source>
</evidence>
<comment type="caution">
    <text evidence="2">The sequence shown here is derived from an EMBL/GenBank/DDBJ whole genome shotgun (WGS) entry which is preliminary data.</text>
</comment>
<keyword evidence="1" id="KW-1133">Transmembrane helix</keyword>
<keyword evidence="1" id="KW-0472">Membrane</keyword>
<dbReference type="EMBL" id="JAFBWN010000002">
    <property type="protein sequence ID" value="MBM2353452.1"/>
    <property type="molecule type" value="Genomic_DNA"/>
</dbReference>
<accession>A0A9Q2NYS5</accession>
<protein>
    <submittedName>
        <fullName evidence="2">Uncharacterized protein</fullName>
    </submittedName>
</protein>